<protein>
    <submittedName>
        <fullName evidence="1">Uncharacterized protein</fullName>
    </submittedName>
</protein>
<dbReference type="RefSeq" id="WP_146564288.1">
    <property type="nucleotide sequence ID" value="NZ_VIGW01000023.1"/>
</dbReference>
<accession>A0A5C5R300</accession>
<dbReference type="OrthoDB" id="4775330at2"/>
<evidence type="ECO:0000313" key="1">
    <source>
        <dbReference type="EMBL" id="TWS17657.1"/>
    </source>
</evidence>
<comment type="caution">
    <text evidence="1">The sequence shown here is derived from an EMBL/GenBank/DDBJ whole genome shotgun (WGS) entry which is preliminary data.</text>
</comment>
<evidence type="ECO:0000313" key="2">
    <source>
        <dbReference type="Proteomes" id="UP000317291"/>
    </source>
</evidence>
<name>A0A5C5R300_9ACTN</name>
<dbReference type="Proteomes" id="UP000317291">
    <property type="component" value="Unassembled WGS sequence"/>
</dbReference>
<dbReference type="EMBL" id="VIGW01000023">
    <property type="protein sequence ID" value="TWS17657.1"/>
    <property type="molecule type" value="Genomic_DNA"/>
</dbReference>
<organism evidence="1 2">
    <name type="scientific">Tsukamurella asaccharolytica</name>
    <dbReference type="NCBI Taxonomy" id="2592067"/>
    <lineage>
        <taxon>Bacteria</taxon>
        <taxon>Bacillati</taxon>
        <taxon>Actinomycetota</taxon>
        <taxon>Actinomycetes</taxon>
        <taxon>Mycobacteriales</taxon>
        <taxon>Tsukamurellaceae</taxon>
        <taxon>Tsukamurella</taxon>
    </lineage>
</organism>
<sequence length="197" mass="21567">MLLDVENSPGVTCTVLDKGWPRGQFHGEPTSVKRRRLQLDRAAGTFSLLDIGSRLRTEIRYAPETGYQLVHGDEPTDLPGDMATPPAVQLLNPSQLGIWGRGEDPWRIASSALSNGEILVRAVHKFSANSRAEIAIDLGVRIPVRWTTEFEASGVKSEIELTDIELDGQWSFTPWELGSREREGVLGADSLGSTGSE</sequence>
<proteinExistence type="predicted"/>
<reference evidence="1 2" key="1">
    <citation type="submission" date="2019-06" db="EMBL/GenBank/DDBJ databases">
        <title>Tsukamurella conjunctivitidis sp. nov., Tsukamurella assacharolytica sp. nov. and Tsukamurella sputae sp. nov. isolated from patients with conjunctivitis, bacteraemia (lymphoma) and respiratory infection (sputum) in Hong Kong.</title>
        <authorList>
            <person name="Teng J.L.L."/>
            <person name="Lee H.H."/>
            <person name="Fong J.Y.H."/>
            <person name="Fok K.M.N."/>
            <person name="Lau S.K.P."/>
            <person name="Woo P.C.Y."/>
        </authorList>
    </citation>
    <scope>NUCLEOTIDE SEQUENCE [LARGE SCALE GENOMIC DNA]</scope>
    <source>
        <strain evidence="1 2">HKU71</strain>
    </source>
</reference>
<gene>
    <name evidence="1" type="ORF">FK529_19485</name>
</gene>
<dbReference type="AlphaFoldDB" id="A0A5C5R300"/>
<keyword evidence="2" id="KW-1185">Reference proteome</keyword>